<dbReference type="PANTHER" id="PTHR11079:SF156">
    <property type="entry name" value="INACTIVE TRNA-SPECIFIC ADENOSINE DEAMINASE-LIKE PROTEIN 3-RELATED"/>
    <property type="match status" value="1"/>
</dbReference>
<proteinExistence type="inferred from homology"/>
<name>A0A9Q9DWQ2_CURCL</name>
<dbReference type="GO" id="GO:0005737">
    <property type="term" value="C:cytoplasm"/>
    <property type="evidence" value="ECO:0007669"/>
    <property type="project" value="TreeGrafter"/>
</dbReference>
<sequence length="428" mass="47657">MSTLRPLSGRLVPLRTKEEVRASLETHTVYVAEVPSKHTNPIKDALHAALPDFKTAEISHLRRVCQLRFLPEHLQQEYRPPSRLPKGSEDNNEFGSIYLSSSPASASSSPNASAAPVEQGSEDDINYLDTVRFFVLCPTRFLTQPELRDILRKIEPYNDGTVALPRIFQVTVPALAPISAEQADEWSNQYWPIAYKNTNPYGPHPSLVQRNQSEIQLGAGEFLALAKMVGQKTSDEGLGENVGVVIVDQTKTNSDVVVVAGDCRWESCTEPHTGTGNVMAHAALRAIAMVGKKRLRAGDKDPENLDRPFFCDNPITSLEKEYFSKDNINASGYLCVDLDIYLTHEPCVMCSMAILHSRFRRCVFGKRMPHTGGMTSDDSSESSPAVPGLKNGLFWRPNKLNWKLLTWEFKEEDKATDARTGMKDTLHA</sequence>
<dbReference type="InterPro" id="IPR002125">
    <property type="entry name" value="CMP_dCMP_dom"/>
</dbReference>
<dbReference type="Gene3D" id="3.40.140.10">
    <property type="entry name" value="Cytidine Deaminase, domain 2"/>
    <property type="match status" value="1"/>
</dbReference>
<accession>A0A9Q9DWQ2</accession>
<keyword evidence="6" id="KW-1185">Reference proteome</keyword>
<dbReference type="OrthoDB" id="3180714at2759"/>
<evidence type="ECO:0000256" key="3">
    <source>
        <dbReference type="SAM" id="MobiDB-lite"/>
    </source>
</evidence>
<gene>
    <name evidence="5" type="ORF">yc1106_07995</name>
</gene>
<evidence type="ECO:0000313" key="5">
    <source>
        <dbReference type="EMBL" id="USP80721.1"/>
    </source>
</evidence>
<evidence type="ECO:0000259" key="4">
    <source>
        <dbReference type="PROSITE" id="PS51747"/>
    </source>
</evidence>
<dbReference type="GO" id="GO:0008033">
    <property type="term" value="P:tRNA processing"/>
    <property type="evidence" value="ECO:0007669"/>
    <property type="project" value="UniProtKB-KW"/>
</dbReference>
<dbReference type="Proteomes" id="UP001056012">
    <property type="component" value="Chromosome 6"/>
</dbReference>
<evidence type="ECO:0000256" key="1">
    <source>
        <dbReference type="ARBA" id="ARBA00022694"/>
    </source>
</evidence>
<reference evidence="5" key="1">
    <citation type="submission" date="2021-12" db="EMBL/GenBank/DDBJ databases">
        <title>Curvularia clavata genome.</title>
        <authorList>
            <person name="Cao Y."/>
        </authorList>
    </citation>
    <scope>NUCLEOTIDE SEQUENCE</scope>
    <source>
        <strain evidence="5">Yc1106</strain>
    </source>
</reference>
<dbReference type="CDD" id="cd01285">
    <property type="entry name" value="nucleoside_deaminase"/>
    <property type="match status" value="1"/>
</dbReference>
<organism evidence="5 6">
    <name type="scientific">Curvularia clavata</name>
    <dbReference type="NCBI Taxonomy" id="95742"/>
    <lineage>
        <taxon>Eukaryota</taxon>
        <taxon>Fungi</taxon>
        <taxon>Dikarya</taxon>
        <taxon>Ascomycota</taxon>
        <taxon>Pezizomycotina</taxon>
        <taxon>Dothideomycetes</taxon>
        <taxon>Pleosporomycetidae</taxon>
        <taxon>Pleosporales</taxon>
        <taxon>Pleosporineae</taxon>
        <taxon>Pleosporaceae</taxon>
        <taxon>Curvularia</taxon>
    </lineage>
</organism>
<dbReference type="AlphaFoldDB" id="A0A9Q9DWQ2"/>
<protein>
    <submittedName>
        <fullName evidence="5">tRNA-specific adenosine deaminase subunit tad3</fullName>
    </submittedName>
</protein>
<dbReference type="SUPFAM" id="SSF53927">
    <property type="entry name" value="Cytidine deaminase-like"/>
    <property type="match status" value="1"/>
</dbReference>
<feature type="region of interest" description="Disordered" evidence="3">
    <location>
        <begin position="78"/>
        <end position="119"/>
    </location>
</feature>
<keyword evidence="1" id="KW-0819">tRNA processing</keyword>
<dbReference type="VEuPathDB" id="FungiDB:yc1106_07995"/>
<dbReference type="PANTHER" id="PTHR11079">
    <property type="entry name" value="CYTOSINE DEAMINASE FAMILY MEMBER"/>
    <property type="match status" value="1"/>
</dbReference>
<evidence type="ECO:0000256" key="2">
    <source>
        <dbReference type="ARBA" id="ARBA00038160"/>
    </source>
</evidence>
<dbReference type="EMBL" id="CP089279">
    <property type="protein sequence ID" value="USP80721.1"/>
    <property type="molecule type" value="Genomic_DNA"/>
</dbReference>
<dbReference type="InterPro" id="IPR016193">
    <property type="entry name" value="Cytidine_deaminase-like"/>
</dbReference>
<dbReference type="GO" id="GO:0052717">
    <property type="term" value="F:tRNA-specific adenosine-34 deaminase activity"/>
    <property type="evidence" value="ECO:0007669"/>
    <property type="project" value="TreeGrafter"/>
</dbReference>
<dbReference type="PROSITE" id="PS51747">
    <property type="entry name" value="CYT_DCMP_DEAMINASES_2"/>
    <property type="match status" value="1"/>
</dbReference>
<comment type="similarity">
    <text evidence="2">Belongs to the cytidine and deoxycytidylate deaminase family. ADAT3 subfamily.</text>
</comment>
<evidence type="ECO:0000313" key="6">
    <source>
        <dbReference type="Proteomes" id="UP001056012"/>
    </source>
</evidence>
<dbReference type="Pfam" id="PF00383">
    <property type="entry name" value="dCMP_cyt_deam_1"/>
    <property type="match status" value="1"/>
</dbReference>
<feature type="compositionally biased region" description="Low complexity" evidence="3">
    <location>
        <begin position="100"/>
        <end position="116"/>
    </location>
</feature>
<dbReference type="GO" id="GO:0005634">
    <property type="term" value="C:nucleus"/>
    <property type="evidence" value="ECO:0007669"/>
    <property type="project" value="TreeGrafter"/>
</dbReference>
<feature type="domain" description="CMP/dCMP-type deaminase" evidence="4">
    <location>
        <begin position="213"/>
        <end position="375"/>
    </location>
</feature>